<evidence type="ECO:0008006" key="4">
    <source>
        <dbReference type="Google" id="ProtNLM"/>
    </source>
</evidence>
<accession>A0A8S1QX92</accession>
<name>A0A8S1QX92_9CILI</name>
<feature type="transmembrane region" description="Helical" evidence="1">
    <location>
        <begin position="12"/>
        <end position="33"/>
    </location>
</feature>
<evidence type="ECO:0000313" key="3">
    <source>
        <dbReference type="Proteomes" id="UP000692954"/>
    </source>
</evidence>
<protein>
    <recommendedName>
        <fullName evidence="4">Transmembrane protein</fullName>
    </recommendedName>
</protein>
<reference evidence="2" key="1">
    <citation type="submission" date="2021-01" db="EMBL/GenBank/DDBJ databases">
        <authorList>
            <consortium name="Genoscope - CEA"/>
            <person name="William W."/>
        </authorList>
    </citation>
    <scope>NUCLEOTIDE SEQUENCE</scope>
</reference>
<gene>
    <name evidence="2" type="ORF">PSON_ATCC_30995.1.T1190169</name>
</gene>
<dbReference type="Proteomes" id="UP000692954">
    <property type="component" value="Unassembled WGS sequence"/>
</dbReference>
<dbReference type="AlphaFoldDB" id="A0A8S1QX92"/>
<dbReference type="EMBL" id="CAJJDN010000119">
    <property type="protein sequence ID" value="CAD8119080.1"/>
    <property type="molecule type" value="Genomic_DNA"/>
</dbReference>
<evidence type="ECO:0000256" key="1">
    <source>
        <dbReference type="SAM" id="Phobius"/>
    </source>
</evidence>
<organism evidence="2 3">
    <name type="scientific">Paramecium sonneborni</name>
    <dbReference type="NCBI Taxonomy" id="65129"/>
    <lineage>
        <taxon>Eukaryota</taxon>
        <taxon>Sar</taxon>
        <taxon>Alveolata</taxon>
        <taxon>Ciliophora</taxon>
        <taxon>Intramacronucleata</taxon>
        <taxon>Oligohymenophorea</taxon>
        <taxon>Peniculida</taxon>
        <taxon>Parameciidae</taxon>
        <taxon>Paramecium</taxon>
    </lineage>
</organism>
<proteinExistence type="predicted"/>
<keyword evidence="1" id="KW-0472">Membrane</keyword>
<comment type="caution">
    <text evidence="2">The sequence shown here is derived from an EMBL/GenBank/DDBJ whole genome shotgun (WGS) entry which is preliminary data.</text>
</comment>
<keyword evidence="3" id="KW-1185">Reference proteome</keyword>
<sequence length="264" mass="31430">MFGFLFSILTFLPLQIISTLLCILIYIFLNIILQEFLFAYQHLNLCSALDMLFTSIDFTYILNKIIIKIRLIFITILPKTTFTNLILFQFRAKNPVVSFLPKFLDWLESQLGKSCSERTYLQTIEGYLKNILKLKNSIRIANLSYHLFLYKRNRIKDREYTTGIQSTTINQTLNEQQLKHQILLYDDEIRVLNKQLNNIYFISFLKFLFYYKGGNQLQESLQEEKEILLKKSKELILNPIQVVFIRKKKIFQAQLKLKIQKLKN</sequence>
<feature type="transmembrane region" description="Helical" evidence="1">
    <location>
        <begin position="69"/>
        <end position="90"/>
    </location>
</feature>
<evidence type="ECO:0000313" key="2">
    <source>
        <dbReference type="EMBL" id="CAD8119080.1"/>
    </source>
</evidence>
<keyword evidence="1" id="KW-0812">Transmembrane</keyword>
<keyword evidence="1" id="KW-1133">Transmembrane helix</keyword>